<evidence type="ECO:0000313" key="4">
    <source>
        <dbReference type="Proteomes" id="UP000613401"/>
    </source>
</evidence>
<dbReference type="SUPFAM" id="SSF51735">
    <property type="entry name" value="NAD(P)-binding Rossmann-fold domains"/>
    <property type="match status" value="1"/>
</dbReference>
<dbReference type="EMBL" id="WVTB01000047">
    <property type="protein sequence ID" value="KAF3805117.1"/>
    <property type="molecule type" value="Genomic_DNA"/>
</dbReference>
<dbReference type="AlphaFoldDB" id="A0A8H4CJW1"/>
<evidence type="ECO:0000256" key="1">
    <source>
        <dbReference type="ARBA" id="ARBA00006484"/>
    </source>
</evidence>
<dbReference type="PANTHER" id="PTHR43544:SF32">
    <property type="entry name" value="CHAIN DEHYDROGENASE, PUTATIVE (AFU_ORTHOLOGUE AFUA_5G01530)-RELATED"/>
    <property type="match status" value="1"/>
</dbReference>
<accession>A0A8H4CJW1</accession>
<evidence type="ECO:0000256" key="2">
    <source>
        <dbReference type="SAM" id="Coils"/>
    </source>
</evidence>
<dbReference type="GO" id="GO:0005737">
    <property type="term" value="C:cytoplasm"/>
    <property type="evidence" value="ECO:0007669"/>
    <property type="project" value="TreeGrafter"/>
</dbReference>
<dbReference type="GO" id="GO:0019748">
    <property type="term" value="P:secondary metabolic process"/>
    <property type="evidence" value="ECO:0007669"/>
    <property type="project" value="TreeGrafter"/>
</dbReference>
<gene>
    <name evidence="3" type="ORF">GCG54_00005863</name>
</gene>
<keyword evidence="4" id="KW-1185">Reference proteome</keyword>
<dbReference type="Proteomes" id="UP000613401">
    <property type="component" value="Unassembled WGS sequence"/>
</dbReference>
<dbReference type="InterPro" id="IPR036291">
    <property type="entry name" value="NAD(P)-bd_dom_sf"/>
</dbReference>
<evidence type="ECO:0000313" key="3">
    <source>
        <dbReference type="EMBL" id="KAF3805117.1"/>
    </source>
</evidence>
<dbReference type="Pfam" id="PF00106">
    <property type="entry name" value="adh_short"/>
    <property type="match status" value="1"/>
</dbReference>
<reference evidence="3" key="1">
    <citation type="journal article" date="2020" name="Phytopathology">
        <title>Genome sequence and comparative analysis of Colletotrichum gloeosporioides isolated from Liriodendron leaves.</title>
        <authorList>
            <person name="Fu F.F."/>
            <person name="Hao Z."/>
            <person name="Wang P."/>
            <person name="Lu Y."/>
            <person name="Xue L.J."/>
            <person name="Wei G."/>
            <person name="Tian Y."/>
            <person name="Baishi H."/>
            <person name="Xu H."/>
            <person name="Shi J."/>
            <person name="Cheng T."/>
            <person name="Wang G."/>
            <person name="Yi Y."/>
            <person name="Chen J."/>
        </authorList>
    </citation>
    <scope>NUCLEOTIDE SEQUENCE</scope>
    <source>
        <strain evidence="3">Lc1</strain>
    </source>
</reference>
<organism evidence="3 4">
    <name type="scientific">Colletotrichum gloeosporioides</name>
    <name type="common">Anthracnose fungus</name>
    <name type="synonym">Glomerella cingulata</name>
    <dbReference type="NCBI Taxonomy" id="474922"/>
    <lineage>
        <taxon>Eukaryota</taxon>
        <taxon>Fungi</taxon>
        <taxon>Dikarya</taxon>
        <taxon>Ascomycota</taxon>
        <taxon>Pezizomycotina</taxon>
        <taxon>Sordariomycetes</taxon>
        <taxon>Hypocreomycetidae</taxon>
        <taxon>Glomerellales</taxon>
        <taxon>Glomerellaceae</taxon>
        <taxon>Colletotrichum</taxon>
        <taxon>Colletotrichum gloeosporioides species complex</taxon>
    </lineage>
</organism>
<sequence>MAAADKKLVFITGGNQGVGYETAKNLLLSSADYLVILGSRDLTKGDKAAKDLLSTPGVKGTASSVQIDVTDDTSINAAASKVESEYGRLDILVNNAGIISMASPPTTAAFRKVLDTNVVGALGVTEAFLPLLRKTAHTPPRVVFVSSSMGSITHAADPSSPYYNPHGTEYRVSKAAVNMLLTMYAARLKPDGFLLLGADPGLCATNFTGDPTSLKNRGAAEPSDGGKRVATVIRGEKDENAGRVVGVYGTLVHAYINKMRFAGKNTPKSNERLDDYELIDVPQWSQDQLDRMIGEACASLTKELEAKFQAKADETKAQSERVLNSKVIDLKSQHEVKIYELNRIHDKDVAVLKAQLATLVKEQEGLKKQLAASKEAYKRIQNRLANEFIKN</sequence>
<dbReference type="GO" id="GO:0016491">
    <property type="term" value="F:oxidoreductase activity"/>
    <property type="evidence" value="ECO:0007669"/>
    <property type="project" value="TreeGrafter"/>
</dbReference>
<proteinExistence type="inferred from homology"/>
<dbReference type="RefSeq" id="XP_045264276.1">
    <property type="nucleotide sequence ID" value="XM_045405878.1"/>
</dbReference>
<comment type="caution">
    <text evidence="3">The sequence shown here is derived from an EMBL/GenBank/DDBJ whole genome shotgun (WGS) entry which is preliminary data.</text>
</comment>
<dbReference type="GeneID" id="69013012"/>
<comment type="similarity">
    <text evidence="1">Belongs to the short-chain dehydrogenases/reductases (SDR) family.</text>
</comment>
<name>A0A8H4CJW1_COLGL</name>
<keyword evidence="2" id="KW-0175">Coiled coil</keyword>
<dbReference type="PRINTS" id="PR00081">
    <property type="entry name" value="GDHRDH"/>
</dbReference>
<dbReference type="InterPro" id="IPR002347">
    <property type="entry name" value="SDR_fam"/>
</dbReference>
<dbReference type="InterPro" id="IPR051468">
    <property type="entry name" value="Fungal_SecMetab_SDRs"/>
</dbReference>
<protein>
    <submittedName>
        <fullName evidence="3">(+)-neomenthol dehydrogenase</fullName>
    </submittedName>
</protein>
<dbReference type="PANTHER" id="PTHR43544">
    <property type="entry name" value="SHORT-CHAIN DEHYDROGENASE/REDUCTASE"/>
    <property type="match status" value="1"/>
</dbReference>
<dbReference type="Gene3D" id="3.40.50.720">
    <property type="entry name" value="NAD(P)-binding Rossmann-like Domain"/>
    <property type="match status" value="1"/>
</dbReference>
<reference evidence="3" key="2">
    <citation type="submission" date="2020-03" db="EMBL/GenBank/DDBJ databases">
        <authorList>
            <person name="Fu F.-F."/>
            <person name="Chen J."/>
        </authorList>
    </citation>
    <scope>NUCLEOTIDE SEQUENCE</scope>
    <source>
        <strain evidence="3">Lc1</strain>
    </source>
</reference>
<feature type="coiled-coil region" evidence="2">
    <location>
        <begin position="349"/>
        <end position="383"/>
    </location>
</feature>